<dbReference type="GeneID" id="2908502"/>
<evidence type="ECO:0000313" key="6">
    <source>
        <dbReference type="Proteomes" id="UP000256601"/>
    </source>
</evidence>
<sequence length="486" mass="53667">MNRDEAIQATLDALNQPMVRGDSSDYLNSRPSFHSRRSSIMAQLSTPNHHARTPSVSMSDSDLSCMDENKRRSRISIDFSGLYSPASSTGDWCEKELLSPDPEIESLDKKRSSKGSEFFKRWSLGPATSVTQVSRQTQALLSPQEFHTAEFEPQSCMWQRTLQEMARTDNTRLALLARNSNANSYPLQSMHNRKRHSCDFTSSTTASNGLGLGLGPLRASTPVKGPNNPFVPFSFETGSEESTESPVHTKLKHRTSMSRTRPLSMTRSTSQKFNSGNFSLRQRAGTPTPTRDGDSTQVDSFVFGAGDMSSDSNSTAVDPLDTQHTQEVLSKPPLDPTIPITDWSQKAQLVKLICASIQDAPTMMAYINLLWTALSNPENLNLNKIDIVPSSLEDVAALQDNLVLFVSEIDVKAMVSAGWIRFYKVMYASAVVSATIGLLAFQTLLLLLYLCVASVIILGSNILHKFEKKTQPQEAAKVLAKECKEE</sequence>
<dbReference type="AlphaFoldDB" id="A0A1D8NPX5"/>
<proteinExistence type="predicted"/>
<keyword evidence="2" id="KW-0812">Transmembrane</keyword>
<name>A0A1D8NPX5_YARLL</name>
<accession>A0A1D8NPX5</accession>
<feature type="region of interest" description="Disordered" evidence="1">
    <location>
        <begin position="237"/>
        <end position="296"/>
    </location>
</feature>
<dbReference type="Proteomes" id="UP000182444">
    <property type="component" value="Chromosome 1F"/>
</dbReference>
<gene>
    <name evidence="4" type="ORF">B0I71DRAFT_131538</name>
    <name evidence="3" type="ORF">YALI1_F32716g</name>
</gene>
<dbReference type="VEuPathDB" id="FungiDB:YALI1_F32716g"/>
<organism evidence="3 5">
    <name type="scientific">Yarrowia lipolytica</name>
    <name type="common">Candida lipolytica</name>
    <dbReference type="NCBI Taxonomy" id="4952"/>
    <lineage>
        <taxon>Eukaryota</taxon>
        <taxon>Fungi</taxon>
        <taxon>Dikarya</taxon>
        <taxon>Ascomycota</taxon>
        <taxon>Saccharomycotina</taxon>
        <taxon>Dipodascomycetes</taxon>
        <taxon>Dipodascales</taxon>
        <taxon>Dipodascales incertae sedis</taxon>
        <taxon>Yarrowia</taxon>
    </lineage>
</organism>
<dbReference type="KEGG" id="yli:2908502"/>
<evidence type="ECO:0000313" key="5">
    <source>
        <dbReference type="Proteomes" id="UP000182444"/>
    </source>
</evidence>
<keyword evidence="2" id="KW-0472">Membrane</keyword>
<evidence type="ECO:0000256" key="1">
    <source>
        <dbReference type="SAM" id="MobiDB-lite"/>
    </source>
</evidence>
<feature type="compositionally biased region" description="Polar residues" evidence="1">
    <location>
        <begin position="257"/>
        <end position="296"/>
    </location>
</feature>
<feature type="transmembrane region" description="Helical" evidence="2">
    <location>
        <begin position="446"/>
        <end position="463"/>
    </location>
</feature>
<protein>
    <submittedName>
        <fullName evidence="3">Uncharacterized protein</fullName>
    </submittedName>
</protein>
<dbReference type="OrthoDB" id="4087974at2759"/>
<evidence type="ECO:0000313" key="4">
    <source>
        <dbReference type="EMBL" id="RDW26039.1"/>
    </source>
</evidence>
<dbReference type="RefSeq" id="XP_505868.1">
    <property type="nucleotide sequence ID" value="XM_505868.1"/>
</dbReference>
<dbReference type="Proteomes" id="UP000256601">
    <property type="component" value="Unassembled WGS sequence"/>
</dbReference>
<reference evidence="3 5" key="1">
    <citation type="journal article" date="2016" name="PLoS ONE">
        <title>Sequence Assembly of Yarrowia lipolytica Strain W29/CLIB89 Shows Transposable Element Diversity.</title>
        <authorList>
            <person name="Magnan C."/>
            <person name="Yu J."/>
            <person name="Chang I."/>
            <person name="Jahn E."/>
            <person name="Kanomata Y."/>
            <person name="Wu J."/>
            <person name="Zeller M."/>
            <person name="Oakes M."/>
            <person name="Baldi P."/>
            <person name="Sandmeyer S."/>
        </authorList>
    </citation>
    <scope>NUCLEOTIDE SEQUENCE [LARGE SCALE GENOMIC DNA]</scope>
    <source>
        <strain evidence="3">CLIB89</strain>
        <strain evidence="5">CLIB89(W29)</strain>
    </source>
</reference>
<evidence type="ECO:0000313" key="3">
    <source>
        <dbReference type="EMBL" id="AOW07690.1"/>
    </source>
</evidence>
<reference evidence="4 6" key="2">
    <citation type="submission" date="2018-07" db="EMBL/GenBank/DDBJ databases">
        <title>Draft Genome Assemblies for Five Robust Yarrowia lipolytica Strains Exhibiting High Lipid Production and Pentose Sugar Utilization and Sugar Alcohol Secretion from Undetoxified Lignocellulosic Biomass Hydrolysates.</title>
        <authorList>
            <consortium name="DOE Joint Genome Institute"/>
            <person name="Walker C."/>
            <person name="Ryu S."/>
            <person name="Na H."/>
            <person name="Zane M."/>
            <person name="LaButti K."/>
            <person name="Lipzen A."/>
            <person name="Haridas S."/>
            <person name="Barry K."/>
            <person name="Grigoriev I.V."/>
            <person name="Quarterman J."/>
            <person name="Slininger P."/>
            <person name="Dien B."/>
            <person name="Trinh C.T."/>
        </authorList>
    </citation>
    <scope>NUCLEOTIDE SEQUENCE [LARGE SCALE GENOMIC DNA]</scope>
    <source>
        <strain evidence="4 6">YB392</strain>
    </source>
</reference>
<keyword evidence="2" id="KW-1133">Transmembrane helix</keyword>
<dbReference type="EMBL" id="KZ858988">
    <property type="protein sequence ID" value="RDW26039.1"/>
    <property type="molecule type" value="Genomic_DNA"/>
</dbReference>
<dbReference type="VEuPathDB" id="FungiDB:YALI0_F25465g"/>
<evidence type="ECO:0000256" key="2">
    <source>
        <dbReference type="SAM" id="Phobius"/>
    </source>
</evidence>
<dbReference type="EMBL" id="CP017558">
    <property type="protein sequence ID" value="AOW07690.1"/>
    <property type="molecule type" value="Genomic_DNA"/>
</dbReference>